<dbReference type="RefSeq" id="WP_103976369.1">
    <property type="nucleotide sequence ID" value="NZ_CP194323.1"/>
</dbReference>
<accession>A0A2S5CZ57</accession>
<name>A0A2S5CZ57_LYSSH</name>
<dbReference type="AlphaFoldDB" id="A0A2S5CZ57"/>
<feature type="transmembrane region" description="Helical" evidence="1">
    <location>
        <begin position="37"/>
        <end position="56"/>
    </location>
</feature>
<keyword evidence="1" id="KW-0812">Transmembrane</keyword>
<dbReference type="SUPFAM" id="SSF81442">
    <property type="entry name" value="Cytochrome c oxidase subunit I-like"/>
    <property type="match status" value="1"/>
</dbReference>
<dbReference type="InterPro" id="IPR036927">
    <property type="entry name" value="Cyt_c_oxase-like_su1_sf"/>
</dbReference>
<feature type="transmembrane region" description="Helical" evidence="1">
    <location>
        <begin position="68"/>
        <end position="88"/>
    </location>
</feature>
<keyword evidence="3" id="KW-1185">Reference proteome</keyword>
<organism evidence="2 3">
    <name type="scientific">Lysinibacillus sphaericus</name>
    <name type="common">Bacillus sphaericus</name>
    <dbReference type="NCBI Taxonomy" id="1421"/>
    <lineage>
        <taxon>Bacteria</taxon>
        <taxon>Bacillati</taxon>
        <taxon>Bacillota</taxon>
        <taxon>Bacilli</taxon>
        <taxon>Bacillales</taxon>
        <taxon>Bacillaceae</taxon>
        <taxon>Lysinibacillus</taxon>
    </lineage>
</organism>
<gene>
    <name evidence="2" type="ORF">LYSIN_00859</name>
</gene>
<proteinExistence type="predicted"/>
<keyword evidence="1" id="KW-0472">Membrane</keyword>
<feature type="transmembrane region" description="Helical" evidence="1">
    <location>
        <begin position="94"/>
        <end position="118"/>
    </location>
</feature>
<dbReference type="EMBL" id="PGLV01000001">
    <property type="protein sequence ID" value="POZ56076.1"/>
    <property type="molecule type" value="Genomic_DNA"/>
</dbReference>
<sequence>MGAKWIKISIFYLILTIAFGLFMHYAFQLQWKTTHAHIGVVGWLTTGFIGLVYCHFKDAAKTGLAKAQFWFYNIGLPFLLIGMMMVYLDVPHWLFELFVSGGGIAVALSILLFFVNVLQNVKSTE</sequence>
<protein>
    <recommendedName>
        <fullName evidence="4">Cytochrome-c oxidase</fullName>
    </recommendedName>
</protein>
<evidence type="ECO:0000256" key="1">
    <source>
        <dbReference type="SAM" id="Phobius"/>
    </source>
</evidence>
<feature type="transmembrane region" description="Helical" evidence="1">
    <location>
        <begin position="12"/>
        <end position="31"/>
    </location>
</feature>
<evidence type="ECO:0000313" key="3">
    <source>
        <dbReference type="Proteomes" id="UP000237319"/>
    </source>
</evidence>
<keyword evidence="1" id="KW-1133">Transmembrane helix</keyword>
<dbReference type="Proteomes" id="UP000237319">
    <property type="component" value="Unassembled WGS sequence"/>
</dbReference>
<comment type="caution">
    <text evidence="2">The sequence shown here is derived from an EMBL/GenBank/DDBJ whole genome shotgun (WGS) entry which is preliminary data.</text>
</comment>
<reference evidence="2 3" key="1">
    <citation type="submission" date="2017-11" db="EMBL/GenBank/DDBJ databases">
        <title>Genome sequence of Lysinibacillus sphaericus, a lignin-degrading bacteria isolated from municipal solid waste soil.</title>
        <authorList>
            <person name="Persinoti G.F."/>
            <person name="Paixao D.A."/>
            <person name="Bugg T.D."/>
            <person name="Squina F.M."/>
        </authorList>
    </citation>
    <scope>NUCLEOTIDE SEQUENCE [LARGE SCALE GENOMIC DNA]</scope>
    <source>
        <strain evidence="2 3">A1</strain>
    </source>
</reference>
<evidence type="ECO:0008006" key="4">
    <source>
        <dbReference type="Google" id="ProtNLM"/>
    </source>
</evidence>
<evidence type="ECO:0000313" key="2">
    <source>
        <dbReference type="EMBL" id="POZ56076.1"/>
    </source>
</evidence>
<dbReference type="Gene3D" id="1.20.210.10">
    <property type="entry name" value="Cytochrome c oxidase-like, subunit I domain"/>
    <property type="match status" value="1"/>
</dbReference>